<feature type="compositionally biased region" description="Basic and acidic residues" evidence="1">
    <location>
        <begin position="11"/>
        <end position="22"/>
    </location>
</feature>
<feature type="region of interest" description="Disordered" evidence="1">
    <location>
        <begin position="1"/>
        <end position="22"/>
    </location>
</feature>
<reference evidence="3 4" key="1">
    <citation type="submission" date="2017-09" db="EMBL/GenBank/DDBJ databases">
        <authorList>
            <person name="Lee N."/>
            <person name="Cho B.-K."/>
        </authorList>
    </citation>
    <scope>NUCLEOTIDE SEQUENCE [LARGE SCALE GENOMIC DNA]</scope>
    <source>
        <strain evidence="3 4">ATCC 39115</strain>
    </source>
</reference>
<dbReference type="RefSeq" id="WP_016823583.1">
    <property type="nucleotide sequence ID" value="NZ_CP023700.1"/>
</dbReference>
<sequence>MSHPPSSVRFPSDDHPAGRRGAEDGLRRTLALDAAGMAVVGVCYLAAAGPLGRLLGPSTALVAAVGAVMLALGVGIAVVARLARISAGAVRTVIGCGVSWILLSLAALAFGWLDLTTGGVVWTWLQIVPVAVFASWQTLELRTLRSG</sequence>
<evidence type="ECO:0000313" key="3">
    <source>
        <dbReference type="EMBL" id="QEU88953.1"/>
    </source>
</evidence>
<dbReference type="EMBL" id="CP023700">
    <property type="protein sequence ID" value="QEU88953.1"/>
    <property type="molecule type" value="Genomic_DNA"/>
</dbReference>
<feature type="transmembrane region" description="Helical" evidence="2">
    <location>
        <begin position="119"/>
        <end position="139"/>
    </location>
</feature>
<name>A0ABX6AM56_STRVD</name>
<dbReference type="Proteomes" id="UP000327143">
    <property type="component" value="Chromosome"/>
</dbReference>
<evidence type="ECO:0008006" key="5">
    <source>
        <dbReference type="Google" id="ProtNLM"/>
    </source>
</evidence>
<keyword evidence="2" id="KW-0812">Transmembrane</keyword>
<gene>
    <name evidence="3" type="ORF">CP969_32900</name>
</gene>
<feature type="transmembrane region" description="Helical" evidence="2">
    <location>
        <begin position="29"/>
        <end position="47"/>
    </location>
</feature>
<proteinExistence type="predicted"/>
<evidence type="ECO:0000256" key="2">
    <source>
        <dbReference type="SAM" id="Phobius"/>
    </source>
</evidence>
<accession>A0ABX6AM56</accession>
<protein>
    <recommendedName>
        <fullName evidence="5">Integral membrane protein</fullName>
    </recommendedName>
</protein>
<keyword evidence="2" id="KW-0472">Membrane</keyword>
<keyword evidence="4" id="KW-1185">Reference proteome</keyword>
<keyword evidence="2" id="KW-1133">Transmembrane helix</keyword>
<evidence type="ECO:0000256" key="1">
    <source>
        <dbReference type="SAM" id="MobiDB-lite"/>
    </source>
</evidence>
<feature type="transmembrane region" description="Helical" evidence="2">
    <location>
        <begin position="59"/>
        <end position="80"/>
    </location>
</feature>
<organism evidence="3 4">
    <name type="scientific">Streptomyces viridosporus T7A</name>
    <dbReference type="NCBI Taxonomy" id="665577"/>
    <lineage>
        <taxon>Bacteria</taxon>
        <taxon>Bacillati</taxon>
        <taxon>Actinomycetota</taxon>
        <taxon>Actinomycetes</taxon>
        <taxon>Kitasatosporales</taxon>
        <taxon>Streptomycetaceae</taxon>
        <taxon>Streptomyces</taxon>
    </lineage>
</organism>
<feature type="transmembrane region" description="Helical" evidence="2">
    <location>
        <begin position="92"/>
        <end position="113"/>
    </location>
</feature>
<evidence type="ECO:0000313" key="4">
    <source>
        <dbReference type="Proteomes" id="UP000327143"/>
    </source>
</evidence>